<dbReference type="GO" id="GO:0016887">
    <property type="term" value="F:ATP hydrolysis activity"/>
    <property type="evidence" value="ECO:0007669"/>
    <property type="project" value="InterPro"/>
</dbReference>
<feature type="domain" description="ABC transporter" evidence="4">
    <location>
        <begin position="4"/>
        <end position="237"/>
    </location>
</feature>
<dbReference type="SUPFAM" id="SSF52540">
    <property type="entry name" value="P-loop containing nucleoside triphosphate hydrolases"/>
    <property type="match status" value="1"/>
</dbReference>
<protein>
    <submittedName>
        <fullName evidence="5">Branched-chain amino acid transport system ATP-binding protein</fullName>
    </submittedName>
</protein>
<dbReference type="Pfam" id="PF00005">
    <property type="entry name" value="ABC_tran"/>
    <property type="match status" value="1"/>
</dbReference>
<evidence type="ECO:0000313" key="6">
    <source>
        <dbReference type="Proteomes" id="UP000238338"/>
    </source>
</evidence>
<dbReference type="Proteomes" id="UP000238338">
    <property type="component" value="Unassembled WGS sequence"/>
</dbReference>
<dbReference type="EMBL" id="PVEP01000001">
    <property type="protein sequence ID" value="PQV58828.1"/>
    <property type="molecule type" value="Genomic_DNA"/>
</dbReference>
<sequence>MQRLGADKVTVAFEGLTALSEVDLEVSPGQIVGLIGPNGAGKTTLVNVLTGFQAPTGGAVSLGGTVLSGLKPHEIRRQGVARTFQGGRLFRDLPVIDNLEVTGIGLGQSRRAAIAEAERMLDWVGIGALADRIAGTLPYTDERRVAIGRALMGKPAFVLLDEPAAGMSAAEAADLAALIRRIAGEMGCGVLLIEHNVGLVLDLCDPIAVLDSGAIIETGAPAAIRASEKVRHAYMGTAADSDLPVLEVME</sequence>
<dbReference type="AlphaFoldDB" id="A0A2S8SDR5"/>
<organism evidence="5 6">
    <name type="scientific">Albidovulum denitrificans</name>
    <dbReference type="NCBI Taxonomy" id="404881"/>
    <lineage>
        <taxon>Bacteria</taxon>
        <taxon>Pseudomonadati</taxon>
        <taxon>Pseudomonadota</taxon>
        <taxon>Alphaproteobacteria</taxon>
        <taxon>Rhodobacterales</taxon>
        <taxon>Paracoccaceae</taxon>
        <taxon>Albidovulum</taxon>
    </lineage>
</organism>
<dbReference type="GO" id="GO:0005524">
    <property type="term" value="F:ATP binding"/>
    <property type="evidence" value="ECO:0007669"/>
    <property type="project" value="UniProtKB-KW"/>
</dbReference>
<dbReference type="InterPro" id="IPR003593">
    <property type="entry name" value="AAA+_ATPase"/>
</dbReference>
<evidence type="ECO:0000256" key="2">
    <source>
        <dbReference type="ARBA" id="ARBA00022741"/>
    </source>
</evidence>
<dbReference type="InterPro" id="IPR051120">
    <property type="entry name" value="ABC_AA/LPS_Transport"/>
</dbReference>
<comment type="caution">
    <text evidence="5">The sequence shown here is derived from an EMBL/GenBank/DDBJ whole genome shotgun (WGS) entry which is preliminary data.</text>
</comment>
<proteinExistence type="predicted"/>
<dbReference type="InterPro" id="IPR027417">
    <property type="entry name" value="P-loop_NTPase"/>
</dbReference>
<keyword evidence="3 5" id="KW-0067">ATP-binding</keyword>
<gene>
    <name evidence="5" type="ORF">LX70_00644</name>
</gene>
<dbReference type="SMART" id="SM00382">
    <property type="entry name" value="AAA"/>
    <property type="match status" value="1"/>
</dbReference>
<keyword evidence="2" id="KW-0547">Nucleotide-binding</keyword>
<dbReference type="Gene3D" id="3.40.50.300">
    <property type="entry name" value="P-loop containing nucleotide triphosphate hydrolases"/>
    <property type="match status" value="1"/>
</dbReference>
<dbReference type="PANTHER" id="PTHR45772">
    <property type="entry name" value="CONSERVED COMPONENT OF ABC TRANSPORTER FOR NATURAL AMINO ACIDS-RELATED"/>
    <property type="match status" value="1"/>
</dbReference>
<evidence type="ECO:0000256" key="3">
    <source>
        <dbReference type="ARBA" id="ARBA00022840"/>
    </source>
</evidence>
<dbReference type="GO" id="GO:0005886">
    <property type="term" value="C:plasma membrane"/>
    <property type="evidence" value="ECO:0007669"/>
    <property type="project" value="TreeGrafter"/>
</dbReference>
<reference evidence="5 6" key="1">
    <citation type="submission" date="2018-02" db="EMBL/GenBank/DDBJ databases">
        <title>Genomic Encyclopedia of Archaeal and Bacterial Type Strains, Phase II (KMG-II): from individual species to whole genera.</title>
        <authorList>
            <person name="Goeker M."/>
        </authorList>
    </citation>
    <scope>NUCLEOTIDE SEQUENCE [LARGE SCALE GENOMIC DNA]</scope>
    <source>
        <strain evidence="5 6">DSM 18921</strain>
    </source>
</reference>
<accession>A0A2S8SDR5</accession>
<evidence type="ECO:0000259" key="4">
    <source>
        <dbReference type="PROSITE" id="PS50893"/>
    </source>
</evidence>
<evidence type="ECO:0000256" key="1">
    <source>
        <dbReference type="ARBA" id="ARBA00022448"/>
    </source>
</evidence>
<evidence type="ECO:0000313" key="5">
    <source>
        <dbReference type="EMBL" id="PQV58828.1"/>
    </source>
</evidence>
<name>A0A2S8SDR5_9RHOB</name>
<dbReference type="PROSITE" id="PS50893">
    <property type="entry name" value="ABC_TRANSPORTER_2"/>
    <property type="match status" value="1"/>
</dbReference>
<dbReference type="OrthoDB" id="9806149at2"/>
<keyword evidence="1" id="KW-0813">Transport</keyword>
<dbReference type="RefSeq" id="WP_105513066.1">
    <property type="nucleotide sequence ID" value="NZ_PVEP01000001.1"/>
</dbReference>
<keyword evidence="6" id="KW-1185">Reference proteome</keyword>
<dbReference type="InterPro" id="IPR003439">
    <property type="entry name" value="ABC_transporter-like_ATP-bd"/>
</dbReference>